<dbReference type="Proteomes" id="UP001176961">
    <property type="component" value="Unassembled WGS sequence"/>
</dbReference>
<gene>
    <name evidence="9" type="ORF">CYNAS_LOCUS12913</name>
</gene>
<evidence type="ECO:0000256" key="7">
    <source>
        <dbReference type="ARBA" id="ARBA00023242"/>
    </source>
</evidence>
<proteinExistence type="inferred from homology"/>
<keyword evidence="2 8" id="KW-0813">Transport</keyword>
<protein>
    <recommendedName>
        <fullName evidence="8">Nuclear pore complex protein</fullName>
    </recommendedName>
</protein>
<evidence type="ECO:0000256" key="2">
    <source>
        <dbReference type="ARBA" id="ARBA00022448"/>
    </source>
</evidence>
<organism evidence="9 10">
    <name type="scientific">Cylicocyclus nassatus</name>
    <name type="common">Nematode worm</name>
    <dbReference type="NCBI Taxonomy" id="53992"/>
    <lineage>
        <taxon>Eukaryota</taxon>
        <taxon>Metazoa</taxon>
        <taxon>Ecdysozoa</taxon>
        <taxon>Nematoda</taxon>
        <taxon>Chromadorea</taxon>
        <taxon>Rhabditida</taxon>
        <taxon>Rhabditina</taxon>
        <taxon>Rhabditomorpha</taxon>
        <taxon>Strongyloidea</taxon>
        <taxon>Strongylidae</taxon>
        <taxon>Cylicocyclus</taxon>
    </lineage>
</organism>
<keyword evidence="7 8" id="KW-0539">Nucleus</keyword>
<keyword evidence="3" id="KW-0509">mRNA transport</keyword>
<reference evidence="9" key="1">
    <citation type="submission" date="2023-07" db="EMBL/GenBank/DDBJ databases">
        <authorList>
            <consortium name="CYATHOMIX"/>
        </authorList>
    </citation>
    <scope>NUCLEOTIDE SEQUENCE</scope>
    <source>
        <strain evidence="9">N/A</strain>
    </source>
</reference>
<comment type="caution">
    <text evidence="9">The sequence shown here is derived from an EMBL/GenBank/DDBJ whole genome shotgun (WGS) entry which is preliminary data.</text>
</comment>
<evidence type="ECO:0000256" key="5">
    <source>
        <dbReference type="ARBA" id="ARBA00023010"/>
    </source>
</evidence>
<evidence type="ECO:0000256" key="8">
    <source>
        <dbReference type="RuleBase" id="RU365072"/>
    </source>
</evidence>
<dbReference type="AlphaFoldDB" id="A0AA36GZB9"/>
<comment type="similarity">
    <text evidence="1 8">Belongs to the nucleoporin Nup84/Nup107 family.</text>
</comment>
<evidence type="ECO:0000256" key="4">
    <source>
        <dbReference type="ARBA" id="ARBA00022927"/>
    </source>
</evidence>
<keyword evidence="10" id="KW-1185">Reference proteome</keyword>
<dbReference type="GO" id="GO:0017056">
    <property type="term" value="F:structural constituent of nuclear pore"/>
    <property type="evidence" value="ECO:0007669"/>
    <property type="project" value="UniProtKB-UniRule"/>
</dbReference>
<dbReference type="Pfam" id="PF04121">
    <property type="entry name" value="Nup84_Nup100"/>
    <property type="match status" value="1"/>
</dbReference>
<comment type="function">
    <text evidence="8">Functions as a component of the nuclear pore complex (NPC).</text>
</comment>
<dbReference type="PANTHER" id="PTHR13003:SF2">
    <property type="entry name" value="NUCLEAR PORE COMPLEX PROTEIN NUP107"/>
    <property type="match status" value="1"/>
</dbReference>
<evidence type="ECO:0000256" key="6">
    <source>
        <dbReference type="ARBA" id="ARBA00023132"/>
    </source>
</evidence>
<dbReference type="GO" id="GO:0006406">
    <property type="term" value="P:mRNA export from nucleus"/>
    <property type="evidence" value="ECO:0007669"/>
    <property type="project" value="TreeGrafter"/>
</dbReference>
<evidence type="ECO:0000256" key="3">
    <source>
        <dbReference type="ARBA" id="ARBA00022816"/>
    </source>
</evidence>
<keyword evidence="6 8" id="KW-0906">Nuclear pore complex</keyword>
<comment type="subcellular location">
    <subcellularLocation>
        <location evidence="8">Nucleus</location>
        <location evidence="8">Nuclear pore complex</location>
    </subcellularLocation>
    <subcellularLocation>
        <location evidence="8">Nucleus membrane</location>
    </subcellularLocation>
</comment>
<dbReference type="Gene3D" id="1.20.190.50">
    <property type="match status" value="1"/>
</dbReference>
<evidence type="ECO:0000313" key="10">
    <source>
        <dbReference type="Proteomes" id="UP001176961"/>
    </source>
</evidence>
<dbReference type="EMBL" id="CATQJL010000305">
    <property type="protein sequence ID" value="CAJ0600930.1"/>
    <property type="molecule type" value="Genomic_DNA"/>
</dbReference>
<accession>A0AA36GZB9</accession>
<sequence length="732" mass="83529">MRVDKQLTQPQQHYQVNFVPTPGRDYDKYSFDSLDKVLYEDIHALLLRLSEGEFDIWEALEELLRDYLNALDKFGSEVPKEEQKHASDAYRCVCACVIENNILREYRAAGDSFLSSLLADDQDFRLVYALWRWCIDSAISPSGFAELARQVESINELAGSAKSDMKRMRAARNLAADPDSMLKAADDPNFEKLIRIVFSLIRCGRFEDAMELSGNMGVPWMTLLIRTQHLLTDSSLLSADLTAREKAQMSYRKLTFQIMKKAIAETKYTMGVRMVFAALTGELQFLLPLATNIEDRLWCYANAAVQARLNHALGLDHPVFTPTTVDGIFEAITTVETSPYYVLMNYMMRESWSEAVEWMYAYCKKADNKAGINLSPLYRFFGMVVSVCRILKYDHDETFAKDLLSRMIEAMLQRQLYGLTPFYASLLPKDDALTKIWSIMPNVTKESDRKNFIKAMNDAGFDGDDLAVRFGRFRMLEDVDHLDFLRWVFVSSEDKLLYAVAEANTVIRNYLLIDCEKEANAVVNECERLKLVDRLASSLRNRDDSDSSKMEDAAGIAIDEFNNHCLCLSALAHCTTFGVECARAQAAAKSVADDEHGRDLWSQQGDLVGLSQRTARLERNQSRHERSKLALDACKARSLDAVNAFLRHIGWRSATDMDWSRAEQLRVLRERYYSKIFNLLLRNLGMCDDATAILDLLPILADEDLKLYEDLTKEDLRQILLDVHTLAGHAME</sequence>
<evidence type="ECO:0000313" key="9">
    <source>
        <dbReference type="EMBL" id="CAJ0600930.1"/>
    </source>
</evidence>
<dbReference type="GO" id="GO:0006606">
    <property type="term" value="P:protein import into nucleus"/>
    <property type="evidence" value="ECO:0007669"/>
    <property type="project" value="TreeGrafter"/>
</dbReference>
<comment type="subunit">
    <text evidence="8">Part of the nuclear pore complex (NPC).</text>
</comment>
<dbReference type="Gene3D" id="1.10.3450.20">
    <property type="match status" value="1"/>
</dbReference>
<dbReference type="GO" id="GO:0031080">
    <property type="term" value="C:nuclear pore outer ring"/>
    <property type="evidence" value="ECO:0007669"/>
    <property type="project" value="TreeGrafter"/>
</dbReference>
<dbReference type="InterPro" id="IPR007252">
    <property type="entry name" value="Nup84/Nup107"/>
</dbReference>
<dbReference type="GO" id="GO:0031965">
    <property type="term" value="C:nuclear membrane"/>
    <property type="evidence" value="ECO:0007669"/>
    <property type="project" value="UniProtKB-SubCell"/>
</dbReference>
<dbReference type="GO" id="GO:0000973">
    <property type="term" value="P:post-transcriptional tethering of RNA polymerase II gene DNA at nuclear periphery"/>
    <property type="evidence" value="ECO:0007669"/>
    <property type="project" value="TreeGrafter"/>
</dbReference>
<keyword evidence="4" id="KW-0653">Protein transport</keyword>
<evidence type="ECO:0000256" key="1">
    <source>
        <dbReference type="ARBA" id="ARBA00009510"/>
    </source>
</evidence>
<keyword evidence="8" id="KW-0472">Membrane</keyword>
<name>A0AA36GZB9_CYLNA</name>
<dbReference type="PANTHER" id="PTHR13003">
    <property type="entry name" value="NUP107-RELATED"/>
    <property type="match status" value="1"/>
</dbReference>
<keyword evidence="5 8" id="KW-0811">Translocation</keyword>